<evidence type="ECO:0000313" key="2">
    <source>
        <dbReference type="Proteomes" id="UP001359559"/>
    </source>
</evidence>
<accession>A0AAN9K2P1</accession>
<name>A0AAN9K2P1_CLITE</name>
<evidence type="ECO:0000313" key="1">
    <source>
        <dbReference type="EMBL" id="KAK7309687.1"/>
    </source>
</evidence>
<keyword evidence="2" id="KW-1185">Reference proteome</keyword>
<reference evidence="1 2" key="1">
    <citation type="submission" date="2024-01" db="EMBL/GenBank/DDBJ databases">
        <title>The genomes of 5 underutilized Papilionoideae crops provide insights into root nodulation and disease resistance.</title>
        <authorList>
            <person name="Yuan L."/>
        </authorList>
    </citation>
    <scope>NUCLEOTIDE SEQUENCE [LARGE SCALE GENOMIC DNA]</scope>
    <source>
        <strain evidence="1">LY-2023</strain>
        <tissue evidence="1">Leaf</tissue>
    </source>
</reference>
<sequence length="111" mass="12972">MVIGPKEPVAARQRGDLIKEKLAKLELVDKNHLKLMLCEVDSFVIELCCRWQEASMIKLLSKTSEFSLINEKLSGMWKLNIRFEFMDVLNDFFLSKFYQDDDRAKVIEEGL</sequence>
<dbReference type="AlphaFoldDB" id="A0AAN9K2P1"/>
<proteinExistence type="predicted"/>
<dbReference type="Proteomes" id="UP001359559">
    <property type="component" value="Unassembled WGS sequence"/>
</dbReference>
<organism evidence="1 2">
    <name type="scientific">Clitoria ternatea</name>
    <name type="common">Butterfly pea</name>
    <dbReference type="NCBI Taxonomy" id="43366"/>
    <lineage>
        <taxon>Eukaryota</taxon>
        <taxon>Viridiplantae</taxon>
        <taxon>Streptophyta</taxon>
        <taxon>Embryophyta</taxon>
        <taxon>Tracheophyta</taxon>
        <taxon>Spermatophyta</taxon>
        <taxon>Magnoliopsida</taxon>
        <taxon>eudicotyledons</taxon>
        <taxon>Gunneridae</taxon>
        <taxon>Pentapetalae</taxon>
        <taxon>rosids</taxon>
        <taxon>fabids</taxon>
        <taxon>Fabales</taxon>
        <taxon>Fabaceae</taxon>
        <taxon>Papilionoideae</taxon>
        <taxon>50 kb inversion clade</taxon>
        <taxon>NPAAA clade</taxon>
        <taxon>indigoferoid/millettioid clade</taxon>
        <taxon>Phaseoleae</taxon>
        <taxon>Clitoria</taxon>
    </lineage>
</organism>
<dbReference type="EMBL" id="JAYKXN010000002">
    <property type="protein sequence ID" value="KAK7309687.1"/>
    <property type="molecule type" value="Genomic_DNA"/>
</dbReference>
<gene>
    <name evidence="1" type="ORF">RJT34_06618</name>
</gene>
<protein>
    <submittedName>
        <fullName evidence="1">Uncharacterized protein</fullName>
    </submittedName>
</protein>
<comment type="caution">
    <text evidence="1">The sequence shown here is derived from an EMBL/GenBank/DDBJ whole genome shotgun (WGS) entry which is preliminary data.</text>
</comment>